<gene>
    <name evidence="4" type="ORF">QP460_006605</name>
</gene>
<comment type="caution">
    <text evidence="4">The sequence shown here is derived from an EMBL/GenBank/DDBJ whole genome shotgun (WGS) entry which is preliminary data.</text>
</comment>
<dbReference type="Pfam" id="PF24837">
    <property type="entry name" value="AMIN-like"/>
    <property type="match status" value="1"/>
</dbReference>
<feature type="region of interest" description="Disordered" evidence="1">
    <location>
        <begin position="29"/>
        <end position="90"/>
    </location>
</feature>
<evidence type="ECO:0000313" key="4">
    <source>
        <dbReference type="EMBL" id="MEO3717255.1"/>
    </source>
</evidence>
<dbReference type="PROSITE" id="PS51257">
    <property type="entry name" value="PROKAR_LIPOPROTEIN"/>
    <property type="match status" value="1"/>
</dbReference>
<name>A0AAW9SQ24_CORAY</name>
<feature type="signal peptide" evidence="2">
    <location>
        <begin position="1"/>
        <end position="31"/>
    </location>
</feature>
<dbReference type="RefSeq" id="WP_284825808.1">
    <property type="nucleotide sequence ID" value="NZ_JASOOY020000020.1"/>
</dbReference>
<dbReference type="EMBL" id="JASOOY020000020">
    <property type="protein sequence ID" value="MEO3717255.1"/>
    <property type="molecule type" value="Genomic_DNA"/>
</dbReference>
<feature type="compositionally biased region" description="Low complexity" evidence="1">
    <location>
        <begin position="29"/>
        <end position="72"/>
    </location>
</feature>
<accession>A0AAW9SQ24</accession>
<protein>
    <recommendedName>
        <fullName evidence="3">AMIN-like domain-containing protein</fullName>
    </recommendedName>
</protein>
<evidence type="ECO:0000256" key="1">
    <source>
        <dbReference type="SAM" id="MobiDB-lite"/>
    </source>
</evidence>
<keyword evidence="2" id="KW-0732">Signal</keyword>
<organism evidence="4 5">
    <name type="scientific">Corynebacterium amycolatum</name>
    <dbReference type="NCBI Taxonomy" id="43765"/>
    <lineage>
        <taxon>Bacteria</taxon>
        <taxon>Bacillati</taxon>
        <taxon>Actinomycetota</taxon>
        <taxon>Actinomycetes</taxon>
        <taxon>Mycobacteriales</taxon>
        <taxon>Corynebacteriaceae</taxon>
        <taxon>Corynebacterium</taxon>
    </lineage>
</organism>
<proteinExistence type="predicted"/>
<reference evidence="4" key="1">
    <citation type="submission" date="2023-05" db="EMBL/GenBank/DDBJ databases">
        <authorList>
            <person name="Du J."/>
        </authorList>
    </citation>
    <scope>NUCLEOTIDE SEQUENCE</scope>
    <source>
        <strain evidence="4">UMB1064</strain>
    </source>
</reference>
<dbReference type="Proteomes" id="UP001223646">
    <property type="component" value="Unassembled WGS sequence"/>
</dbReference>
<feature type="domain" description="AMIN-like" evidence="3">
    <location>
        <begin position="100"/>
        <end position="224"/>
    </location>
</feature>
<dbReference type="AlphaFoldDB" id="A0AAW9SQ24"/>
<sequence>MNTKSLDASRTRTRIAASLCLALGLALGACSSDSSSDSAAALSMKTDSTAGTSDLSSSSSSSTSSSAAAQTTMDDDAAPEGDFNSSSAEAAPSDGAYLGIQDVRVGSHDGYDRIVFKLTGEGTPGYFVRYEDVPTQQGSGKPISVDGTAKLVIDLRGMGYPFDFQMEDFPSDSVKPTSTSVIKEVVGAGTFEGQTQYVVGLKGDKTPFKVFSLSNPNRLVIDFQSK</sequence>
<dbReference type="InterPro" id="IPR056303">
    <property type="entry name" value="AMIN-like"/>
</dbReference>
<feature type="chain" id="PRO_5043768448" description="AMIN-like domain-containing protein" evidence="2">
    <location>
        <begin position="32"/>
        <end position="226"/>
    </location>
</feature>
<evidence type="ECO:0000313" key="5">
    <source>
        <dbReference type="Proteomes" id="UP001223646"/>
    </source>
</evidence>
<evidence type="ECO:0000256" key="2">
    <source>
        <dbReference type="SAM" id="SignalP"/>
    </source>
</evidence>
<evidence type="ECO:0000259" key="3">
    <source>
        <dbReference type="Pfam" id="PF24837"/>
    </source>
</evidence>
<reference evidence="4" key="2">
    <citation type="submission" date="2024-05" db="EMBL/GenBank/DDBJ databases">
        <authorList>
            <person name="Wolfe A."/>
        </authorList>
    </citation>
    <scope>NUCLEOTIDE SEQUENCE</scope>
    <source>
        <strain evidence="4">UMB1064</strain>
    </source>
</reference>